<keyword evidence="1" id="KW-0067">ATP-binding</keyword>
<dbReference type="PANTHER" id="PTHR35526:SF3">
    <property type="entry name" value="ANTI-SIGMA-F FACTOR RSBW"/>
    <property type="match status" value="1"/>
</dbReference>
<name>A0ABT6WGV3_9ACTN</name>
<dbReference type="Gene3D" id="3.30.565.10">
    <property type="entry name" value="Histidine kinase-like ATPase, C-terminal domain"/>
    <property type="match status" value="1"/>
</dbReference>
<evidence type="ECO:0000313" key="1">
    <source>
        <dbReference type="EMBL" id="MDI6098961.1"/>
    </source>
</evidence>
<dbReference type="RefSeq" id="WP_282758891.1">
    <property type="nucleotide sequence ID" value="NZ_JASCTH010000005.1"/>
</dbReference>
<protein>
    <submittedName>
        <fullName evidence="1">ATP-binding protein</fullName>
    </submittedName>
</protein>
<evidence type="ECO:0000313" key="2">
    <source>
        <dbReference type="Proteomes" id="UP001241758"/>
    </source>
</evidence>
<proteinExistence type="predicted"/>
<dbReference type="Proteomes" id="UP001241758">
    <property type="component" value="Unassembled WGS sequence"/>
</dbReference>
<sequence length="247" mass="26681">MIRNDFDAGVTEVSVHGTWNAELRALTAPNLRACLAETPRAVLVDLSGLVDPAGESVQTWRTAARFAATRRPVSQLVVCAAPEPVRQRLDGTNLRSADSVGDARAAAKTPPWTNRRQLHLPCDLGAAALARDLVADACHDWRMAQMIIPARLIVSELVANAVEHADTDLVAAVSLRGPVLHLAVRDYAMRMPRLIEHDPERLATMIEQRGAGLRLVGRVSTGWGALPGTVGKIVWSTFDHCPGDDLS</sequence>
<keyword evidence="1" id="KW-0547">Nucleotide-binding</keyword>
<dbReference type="CDD" id="cd16936">
    <property type="entry name" value="HATPase_RsbW-like"/>
    <property type="match status" value="1"/>
</dbReference>
<dbReference type="InterPro" id="IPR036890">
    <property type="entry name" value="HATPase_C_sf"/>
</dbReference>
<gene>
    <name evidence="1" type="ORF">QLQ12_10150</name>
</gene>
<keyword evidence="2" id="KW-1185">Reference proteome</keyword>
<organism evidence="1 2">
    <name type="scientific">Actinoplanes sandaracinus</name>
    <dbReference type="NCBI Taxonomy" id="3045177"/>
    <lineage>
        <taxon>Bacteria</taxon>
        <taxon>Bacillati</taxon>
        <taxon>Actinomycetota</taxon>
        <taxon>Actinomycetes</taxon>
        <taxon>Micromonosporales</taxon>
        <taxon>Micromonosporaceae</taxon>
        <taxon>Actinoplanes</taxon>
    </lineage>
</organism>
<dbReference type="SUPFAM" id="SSF55874">
    <property type="entry name" value="ATPase domain of HSP90 chaperone/DNA topoisomerase II/histidine kinase"/>
    <property type="match status" value="1"/>
</dbReference>
<accession>A0ABT6WGV3</accession>
<comment type="caution">
    <text evidence="1">The sequence shown here is derived from an EMBL/GenBank/DDBJ whole genome shotgun (WGS) entry which is preliminary data.</text>
</comment>
<reference evidence="1 2" key="1">
    <citation type="submission" date="2023-05" db="EMBL/GenBank/DDBJ databases">
        <title>Actinoplanes sp. NEAU-A12 genome sequencing.</title>
        <authorList>
            <person name="Wang Z.-S."/>
        </authorList>
    </citation>
    <scope>NUCLEOTIDE SEQUENCE [LARGE SCALE GENOMIC DNA]</scope>
    <source>
        <strain evidence="1 2">NEAU-A12</strain>
    </source>
</reference>
<dbReference type="PANTHER" id="PTHR35526">
    <property type="entry name" value="ANTI-SIGMA-F FACTOR RSBW-RELATED"/>
    <property type="match status" value="1"/>
</dbReference>
<dbReference type="EMBL" id="JASCTH010000005">
    <property type="protein sequence ID" value="MDI6098961.1"/>
    <property type="molecule type" value="Genomic_DNA"/>
</dbReference>
<dbReference type="GO" id="GO:0005524">
    <property type="term" value="F:ATP binding"/>
    <property type="evidence" value="ECO:0007669"/>
    <property type="project" value="UniProtKB-KW"/>
</dbReference>
<dbReference type="InterPro" id="IPR050267">
    <property type="entry name" value="Anti-sigma-factor_SerPK"/>
</dbReference>